<feature type="transmembrane region" description="Helical" evidence="1">
    <location>
        <begin position="9"/>
        <end position="28"/>
    </location>
</feature>
<evidence type="ECO:0000259" key="2">
    <source>
        <dbReference type="Pfam" id="PF11258"/>
    </source>
</evidence>
<evidence type="ECO:0008006" key="6">
    <source>
        <dbReference type="Google" id="ProtNLM"/>
    </source>
</evidence>
<keyword evidence="1" id="KW-0472">Membrane</keyword>
<gene>
    <name evidence="4" type="ORF">A2925_03315</name>
</gene>
<dbReference type="Proteomes" id="UP000178256">
    <property type="component" value="Unassembled WGS sequence"/>
</dbReference>
<dbReference type="SUPFAM" id="SSF159774">
    <property type="entry name" value="YerB-like"/>
    <property type="match status" value="1"/>
</dbReference>
<dbReference type="AlphaFoldDB" id="A0A1F8GMA4"/>
<evidence type="ECO:0000313" key="4">
    <source>
        <dbReference type="EMBL" id="OGN26542.1"/>
    </source>
</evidence>
<dbReference type="STRING" id="1802697.A2925_03315"/>
<comment type="caution">
    <text evidence="4">The sequence shown here is derived from an EMBL/GenBank/DDBJ whole genome shotgun (WGS) entry which is preliminary data.</text>
</comment>
<evidence type="ECO:0000259" key="3">
    <source>
        <dbReference type="Pfam" id="PF17479"/>
    </source>
</evidence>
<evidence type="ECO:0000313" key="5">
    <source>
        <dbReference type="Proteomes" id="UP000178256"/>
    </source>
</evidence>
<dbReference type="EMBL" id="MGKL01000004">
    <property type="protein sequence ID" value="OGN26542.1"/>
    <property type="molecule type" value="Genomic_DNA"/>
</dbReference>
<dbReference type="InterPro" id="IPR023158">
    <property type="entry name" value="YerB-like_sf"/>
</dbReference>
<dbReference type="InterPro" id="IPR021416">
    <property type="entry name" value="DUF3048_N"/>
</dbReference>
<keyword evidence="1" id="KW-0812">Transmembrane</keyword>
<evidence type="ECO:0000256" key="1">
    <source>
        <dbReference type="SAM" id="Phobius"/>
    </source>
</evidence>
<feature type="domain" description="DUF3048" evidence="2">
    <location>
        <begin position="63"/>
        <end position="195"/>
    </location>
</feature>
<proteinExistence type="predicted"/>
<dbReference type="Pfam" id="PF17479">
    <property type="entry name" value="DUF3048_C"/>
    <property type="match status" value="1"/>
</dbReference>
<accession>A0A1F8GMA4</accession>
<protein>
    <recommendedName>
        <fullName evidence="6">DUF3048 domain-containing protein</fullName>
    </recommendedName>
</protein>
<sequence>MPESNINKILIIAGVMIAVLVGAFFIWWNTKFEISNDFPTASSGFLGLQKEISNLSGLECPNRSKRPVAVMMAGDLIAQPLSGIGEADLVFEMPVAPNGITRMMAVFQCKSPTEIGSIRSARNEFIPLAAGVGAILAHWGGEREALVRLDGGIIDNVDALKYEGTVFYRKKGVKAPHNGFANLLSIIEKSENLGYDLQNEFTGYIHSDKNRRERSLSNIVSEINLYRPPFNVKWVYNKDTNTYARTRKNIPEIDRLSGKPIEARTIIVLETKSRVINELYISVDVAGEGVAKIYQNGILMTGRWQKNSKDLTGKLYFYDGDGREIEFLPGKKWIEITTEN</sequence>
<name>A0A1F8GMA4_9BACT</name>
<reference evidence="4 5" key="1">
    <citation type="journal article" date="2016" name="Nat. Commun.">
        <title>Thousands of microbial genomes shed light on interconnected biogeochemical processes in an aquifer system.</title>
        <authorList>
            <person name="Anantharaman K."/>
            <person name="Brown C.T."/>
            <person name="Hug L.A."/>
            <person name="Sharon I."/>
            <person name="Castelle C.J."/>
            <person name="Probst A.J."/>
            <person name="Thomas B.C."/>
            <person name="Singh A."/>
            <person name="Wilkins M.J."/>
            <person name="Karaoz U."/>
            <person name="Brodie E.L."/>
            <person name="Williams K.H."/>
            <person name="Hubbard S.S."/>
            <person name="Banfield J.F."/>
        </authorList>
    </citation>
    <scope>NUCLEOTIDE SEQUENCE [LARGE SCALE GENOMIC DNA]</scope>
</reference>
<dbReference type="Gene3D" id="3.50.90.10">
    <property type="entry name" value="YerB-like"/>
    <property type="match status" value="1"/>
</dbReference>
<dbReference type="Pfam" id="PF11258">
    <property type="entry name" value="DUF3048"/>
    <property type="match status" value="1"/>
</dbReference>
<feature type="domain" description="DUF3048" evidence="3">
    <location>
        <begin position="232"/>
        <end position="334"/>
    </location>
</feature>
<organism evidence="4 5">
    <name type="scientific">Candidatus Yanofskybacteria bacterium RIFCSPLOWO2_01_FULL_44_22</name>
    <dbReference type="NCBI Taxonomy" id="1802697"/>
    <lineage>
        <taxon>Bacteria</taxon>
        <taxon>Candidatus Yanofskyibacteriota</taxon>
    </lineage>
</organism>
<dbReference type="InterPro" id="IPR035328">
    <property type="entry name" value="DUF3048_C"/>
</dbReference>
<keyword evidence="1" id="KW-1133">Transmembrane helix</keyword>